<dbReference type="SUPFAM" id="SSF48452">
    <property type="entry name" value="TPR-like"/>
    <property type="match status" value="1"/>
</dbReference>
<feature type="compositionally biased region" description="Acidic residues" evidence="2">
    <location>
        <begin position="660"/>
        <end position="808"/>
    </location>
</feature>
<evidence type="ECO:0000313" key="3">
    <source>
        <dbReference type="EMBL" id="EDY32856.1"/>
    </source>
</evidence>
<name>B5CPR4_9FIRM</name>
<feature type="compositionally biased region" description="Acidic residues" evidence="2">
    <location>
        <begin position="483"/>
        <end position="605"/>
    </location>
</feature>
<evidence type="ECO:0000256" key="2">
    <source>
        <dbReference type="SAM" id="MobiDB-lite"/>
    </source>
</evidence>
<evidence type="ECO:0000256" key="1">
    <source>
        <dbReference type="PROSITE-ProRule" id="PRU00339"/>
    </source>
</evidence>
<proteinExistence type="predicted"/>
<dbReference type="RefSeq" id="WP_005611136.1">
    <property type="nucleotide sequence ID" value="NZ_CP102292.1"/>
</dbReference>
<evidence type="ECO:0000313" key="4">
    <source>
        <dbReference type="Proteomes" id="UP000003254"/>
    </source>
</evidence>
<dbReference type="eggNOG" id="COG0464">
    <property type="taxonomic scope" value="Bacteria"/>
</dbReference>
<feature type="region of interest" description="Disordered" evidence="2">
    <location>
        <begin position="352"/>
        <end position="834"/>
    </location>
</feature>
<feature type="compositionally biased region" description="Basic and acidic residues" evidence="2">
    <location>
        <begin position="261"/>
        <end position="288"/>
    </location>
</feature>
<organism evidence="3 4">
    <name type="scientific">[Ruminococcus] lactaris ATCC 29176</name>
    <dbReference type="NCBI Taxonomy" id="471875"/>
    <lineage>
        <taxon>Bacteria</taxon>
        <taxon>Bacillati</taxon>
        <taxon>Bacillota</taxon>
        <taxon>Clostridia</taxon>
        <taxon>Lachnospirales</taxon>
        <taxon>Lachnospiraceae</taxon>
        <taxon>Mediterraneibacter</taxon>
    </lineage>
</organism>
<dbReference type="InterPro" id="IPR027417">
    <property type="entry name" value="P-loop_NTPase"/>
</dbReference>
<comment type="caution">
    <text evidence="3">The sequence shown here is derived from an EMBL/GenBank/DDBJ whole genome shotgun (WGS) entry which is preliminary data.</text>
</comment>
<feature type="compositionally biased region" description="Basic and acidic residues" evidence="2">
    <location>
        <begin position="234"/>
        <end position="243"/>
    </location>
</feature>
<reference evidence="3 4" key="1">
    <citation type="submission" date="2008-08" db="EMBL/GenBank/DDBJ databases">
        <title>Draft genome sequence of Ruminococcus lactaris ATCC 29176.</title>
        <authorList>
            <person name="Sudarsanam P."/>
            <person name="Ley R."/>
            <person name="Guruge J."/>
            <person name="Turnbaugh P.J."/>
            <person name="Mahowald M."/>
            <person name="Liep D."/>
            <person name="Gordon J."/>
        </authorList>
    </citation>
    <scope>NUCLEOTIDE SEQUENCE [LARGE SCALE GENOMIC DNA]</scope>
    <source>
        <strain evidence="3 4">ATCC 29176</strain>
    </source>
</reference>
<accession>B5CPR4</accession>
<feature type="compositionally biased region" description="Acidic residues" evidence="2">
    <location>
        <begin position="371"/>
        <end position="465"/>
    </location>
</feature>
<keyword evidence="4" id="KW-1185">Reference proteome</keyword>
<dbReference type="CDD" id="cd00009">
    <property type="entry name" value="AAA"/>
    <property type="match status" value="1"/>
</dbReference>
<gene>
    <name evidence="3" type="ORF">RUMLAC_01458</name>
</gene>
<feature type="compositionally biased region" description="Acidic residues" evidence="2">
    <location>
        <begin position="244"/>
        <end position="253"/>
    </location>
</feature>
<feature type="compositionally biased region" description="Basic and acidic residues" evidence="2">
    <location>
        <begin position="809"/>
        <end position="818"/>
    </location>
</feature>
<dbReference type="Gene3D" id="3.40.50.300">
    <property type="entry name" value="P-loop containing nucleotide triphosphate hydrolases"/>
    <property type="match status" value="1"/>
</dbReference>
<keyword evidence="1" id="KW-0802">TPR repeat</keyword>
<sequence length="1144" mass="131520">MNAVDKYEYKQLSERMIELMQNEEYGEAKEIADSIDWRRVRNAMMLANVSDIYEKTGEYQKSYDILQIAYHRAEGSRKVLYRLSSLALKTGNVDEAIDFYDEFVQLAPKDPNRHILRYQILRAQRAPLEQQIEALEEFKKAEYIEEWAFELAKLYQEAGMTAECLEECDDLILWFSEGKYVYKAMELKMQYKPLTPSQQEKYNRRFEKNGGETEEIPDLETYVAENEEPEDHLDEAATEHSEAVSEEPVEDIPESIGQQDTGKEESSEKPVRKPEKKKIGDTMRLDEALEQLLHRKPEVSAAEDEEPDISDLESAIGDIESVVDLDMVNQISQEKHTGDVPIGMKELIPGEVSEEAADKTERIPVEITTDITEDDAEELDLEDLVAEELPEEVEEAEPVEEEAEEVEEAEPVEEEAEEVEEAEPVEEEAEEVEEAEPVEEEAEEVEEAEPVEEEAEEVEEAEPIEETQTGTIEEELQKIADAEPAEPEEEIFDMEEAEDFLEDSPAEDWEDDTESFEEADAEELSFEEILSDWDSEEAEALLEDAEEEVYDESVEETYEEEPDEDEAEDILEDAEEEPIEESAEDVVEADAEEIYEEEPEDEVTEDTPILSPDIQRLIDEIEGAVPAEESLPEEKEIEKAPEEPHENMGEVTESLRLDDLPEEDEDLFEDEDFLESEDEEDEYESYEDDDSEEDEYESYEDDDSEEDEYESYEDDDSEEDEYESYEDDDSEEDEYESYEDDDSEDEYTSYDEDEYEDEIYDDEYEDDDEAYYEESDDDELADDEEFYYEDEEEPDEEPDEEDAPDFEDEFKVDPKHSEEPDDREIPDEDDGIDIMSATTPLSRKETAKLIATGKTSPLPLDEISDALSMDTGFVVHGRYDLETQSGIGTRAGLTEEQKKLFSYFVPVRGMSEQLVDVLEQDKNCTNRKGTSKTGNLLIIGDKGNGKTVLAVDVVKAIQKQREIRQGKVAIVTGESLNKKKIGDIFDKLYGGALIIEKAGKMNEKTVAKLNRAMERDTGELLIVLEEQRKPLDRLLSSNREFRRKFTSRLEVPIFINDELVTFGQTYAQENGYKIDEMGILALYSCIDSLQREDHSVTVAEVKEVMDKAIAHSQKASAKKLVKRVFGRNTDSSDRIILSERDFNI</sequence>
<dbReference type="HOGENOM" id="CLU_005282_1_0_9"/>
<dbReference type="EMBL" id="ABOU02000033">
    <property type="protein sequence ID" value="EDY32856.1"/>
    <property type="molecule type" value="Genomic_DNA"/>
</dbReference>
<feature type="compositionally biased region" description="Acidic residues" evidence="2">
    <location>
        <begin position="819"/>
        <end position="832"/>
    </location>
</feature>
<reference evidence="3 4" key="2">
    <citation type="submission" date="2008-08" db="EMBL/GenBank/DDBJ databases">
        <authorList>
            <person name="Fulton L."/>
            <person name="Clifton S."/>
            <person name="Fulton B."/>
            <person name="Xu J."/>
            <person name="Minx P."/>
            <person name="Pepin K.H."/>
            <person name="Johnson M."/>
            <person name="Bhonagiri V."/>
            <person name="Nash W.E."/>
            <person name="Mardis E.R."/>
            <person name="Wilson R.K."/>
        </authorList>
    </citation>
    <scope>NUCLEOTIDE SEQUENCE [LARGE SCALE GENOMIC DNA]</scope>
    <source>
        <strain evidence="3 4">ATCC 29176</strain>
    </source>
</reference>
<dbReference type="GeneID" id="77333022"/>
<dbReference type="AlphaFoldDB" id="B5CPR4"/>
<dbReference type="InterPro" id="IPR011990">
    <property type="entry name" value="TPR-like_helical_dom_sf"/>
</dbReference>
<feature type="repeat" description="TPR" evidence="1">
    <location>
        <begin position="77"/>
        <end position="110"/>
    </location>
</feature>
<dbReference type="eggNOG" id="COG0457">
    <property type="taxonomic scope" value="Bacteria"/>
</dbReference>
<dbReference type="Gene3D" id="1.25.40.10">
    <property type="entry name" value="Tetratricopeptide repeat domain"/>
    <property type="match status" value="1"/>
</dbReference>
<dbReference type="Proteomes" id="UP000003254">
    <property type="component" value="Unassembled WGS sequence"/>
</dbReference>
<dbReference type="InterPro" id="IPR019734">
    <property type="entry name" value="TPR_rpt"/>
</dbReference>
<feature type="compositionally biased region" description="Basic and acidic residues" evidence="2">
    <location>
        <begin position="632"/>
        <end position="659"/>
    </location>
</feature>
<protein>
    <submittedName>
        <fullName evidence="3">Uncharacterized protein</fullName>
    </submittedName>
</protein>
<dbReference type="PROSITE" id="PS50005">
    <property type="entry name" value="TPR"/>
    <property type="match status" value="1"/>
</dbReference>
<feature type="region of interest" description="Disordered" evidence="2">
    <location>
        <begin position="206"/>
        <end position="288"/>
    </location>
</feature>
<dbReference type="SUPFAM" id="SSF52540">
    <property type="entry name" value="P-loop containing nucleoside triphosphate hydrolases"/>
    <property type="match status" value="2"/>
</dbReference>